<accession>A0ABQ5X9D6</accession>
<reference evidence="2" key="1">
    <citation type="journal article" date="2019" name="Int. J. Syst. Evol. Microbiol.">
        <title>The Global Catalogue of Microorganisms (GCM) 10K type strain sequencing project: providing services to taxonomists for standard genome sequencing and annotation.</title>
        <authorList>
            <consortium name="The Broad Institute Genomics Platform"/>
            <consortium name="The Broad Institute Genome Sequencing Center for Infectious Disease"/>
            <person name="Wu L."/>
            <person name="Ma J."/>
        </authorList>
    </citation>
    <scope>NUCLEOTIDE SEQUENCE [LARGE SCALE GENOMIC DNA]</scope>
    <source>
        <strain evidence="2">NBRC 111981</strain>
    </source>
</reference>
<dbReference type="EMBL" id="BSOA01000015">
    <property type="protein sequence ID" value="GLQ88237.1"/>
    <property type="molecule type" value="Genomic_DNA"/>
</dbReference>
<dbReference type="Proteomes" id="UP001156627">
    <property type="component" value="Unassembled WGS sequence"/>
</dbReference>
<protein>
    <submittedName>
        <fullName evidence="1">Uncharacterized protein</fullName>
    </submittedName>
</protein>
<keyword evidence="2" id="KW-1185">Reference proteome</keyword>
<comment type="caution">
    <text evidence="1">The sequence shown here is derived from an EMBL/GenBank/DDBJ whole genome shotgun (WGS) entry which is preliminary data.</text>
</comment>
<gene>
    <name evidence="1" type="ORF">GCM10007898_18060</name>
</gene>
<proteinExistence type="predicted"/>
<sequence>MYAVNPAIIASFTAGVTTIDQVETRLGKPAGAVRTPSGDQVIAYAVTRNEIYGNDRTPETGTALPKRHKMRYSTMLSFDAQGRWIRSWTRTDDLGDASPGALGNMGAGDIMRNIGG</sequence>
<evidence type="ECO:0000313" key="2">
    <source>
        <dbReference type="Proteomes" id="UP001156627"/>
    </source>
</evidence>
<organism evidence="1 2">
    <name type="scientific">Dyella flagellata</name>
    <dbReference type="NCBI Taxonomy" id="1867833"/>
    <lineage>
        <taxon>Bacteria</taxon>
        <taxon>Pseudomonadati</taxon>
        <taxon>Pseudomonadota</taxon>
        <taxon>Gammaproteobacteria</taxon>
        <taxon>Lysobacterales</taxon>
        <taxon>Rhodanobacteraceae</taxon>
        <taxon>Dyella</taxon>
    </lineage>
</organism>
<name>A0ABQ5X9D6_9GAMM</name>
<evidence type="ECO:0000313" key="1">
    <source>
        <dbReference type="EMBL" id="GLQ88237.1"/>
    </source>
</evidence>